<dbReference type="InterPro" id="IPR033927">
    <property type="entry name" value="WASPfam_EVH1"/>
</dbReference>
<accession>A0A5N5QIV5</accession>
<gene>
    <name evidence="4" type="ORF">CTheo_5177</name>
</gene>
<evidence type="ECO:0000313" key="5">
    <source>
        <dbReference type="Proteomes" id="UP000383932"/>
    </source>
</evidence>
<proteinExistence type="predicted"/>
<name>A0A5N5QIV5_9AGAM</name>
<dbReference type="PROSITE" id="PS50108">
    <property type="entry name" value="CRIB"/>
    <property type="match status" value="1"/>
</dbReference>
<sequence>MPAASAISAADKATVKQHLPSGTTKIHTATIARVYYAHPNPNEWSYTGIQGALAFVSDKVRGGFWWRVVDLQQGTRGIVWEHEVYEPILYTQDRPFFHSFAGDVSRSFPLVAALAPAPAAQCMIGFSFSNESDALTMYKKFEKRSKLSTGGKAKPQPAAPPTPTKAKSKSKKGKIDKSRISAPSGFQHVAHMGYDSEGGFTTTGLDSSWQTLVESLGQYGVSKSDLQGNEDFIKGFVEDYRAKASPHWLRAQAFFNRQKQEKAQAKSTPPAVTPRGNDGSISGRAKRPPPPPVRKRGGETGGSISIPPPTPQARAPSPPAAPPPPPPTSAPPPPPSAPPPRPLTSAPPPPTTAPPPRPTAPPPAPVLRPPPPPSAPPPRPTTSAPPPPTSAPPPPPTAPPPPPTAPPPPPTAPPPPPTSAPPPPPPPPPPPTGAPPPPPPPPPPPAGAPPPPPPPPPPATSSRGPPGPPPPPPPPGGPPPPPPPPPSAPGGGTATSLPPPQPGRADLLASIQGKAVAAGAAGAAVGAAASSGGDLASALAAALTQRNKAIGDSSDEEEDDDWD</sequence>
<dbReference type="PROSITE" id="PS50229">
    <property type="entry name" value="WH1"/>
    <property type="match status" value="1"/>
</dbReference>
<dbReference type="InterPro" id="IPR011993">
    <property type="entry name" value="PH-like_dom_sf"/>
</dbReference>
<dbReference type="InterPro" id="IPR000095">
    <property type="entry name" value="CRIB_dom"/>
</dbReference>
<dbReference type="InterPro" id="IPR000697">
    <property type="entry name" value="WH1/EVH1_dom"/>
</dbReference>
<dbReference type="AlphaFoldDB" id="A0A5N5QIV5"/>
<dbReference type="Gene3D" id="2.30.29.30">
    <property type="entry name" value="Pleckstrin-homology domain (PH domain)/Phosphotyrosine-binding domain (PTB)"/>
    <property type="match status" value="1"/>
</dbReference>
<feature type="domain" description="WH1" evidence="3">
    <location>
        <begin position="19"/>
        <end position="148"/>
    </location>
</feature>
<dbReference type="FunFam" id="3.90.810.10:FF:000010">
    <property type="entry name" value="Related to Neural Wiskott-Aldrich syndrome protein"/>
    <property type="match status" value="1"/>
</dbReference>
<feature type="domain" description="CRIB" evidence="2">
    <location>
        <begin position="180"/>
        <end position="193"/>
    </location>
</feature>
<reference evidence="4 5" key="1">
    <citation type="journal article" date="2019" name="Fungal Biol. Biotechnol.">
        <title>Draft genome sequence of fastidious pathogen Ceratobasidium theobromae, which causes vascular-streak dieback in Theobroma cacao.</title>
        <authorList>
            <person name="Ali S.S."/>
            <person name="Asman A."/>
            <person name="Shao J."/>
            <person name="Firmansyah A.P."/>
            <person name="Susilo A.W."/>
            <person name="Rosmana A."/>
            <person name="McMahon P."/>
            <person name="Junaid M."/>
            <person name="Guest D."/>
            <person name="Kheng T.Y."/>
            <person name="Meinhardt L.W."/>
            <person name="Bailey B.A."/>
        </authorList>
    </citation>
    <scope>NUCLEOTIDE SEQUENCE [LARGE SCALE GENOMIC DNA]</scope>
    <source>
        <strain evidence="4 5">CT2</strain>
    </source>
</reference>
<evidence type="ECO:0000256" key="1">
    <source>
        <dbReference type="SAM" id="MobiDB-lite"/>
    </source>
</evidence>
<comment type="caution">
    <text evidence="4">The sequence shown here is derived from an EMBL/GenBank/DDBJ whole genome shotgun (WGS) entry which is preliminary data.</text>
</comment>
<dbReference type="EMBL" id="SSOP01000108">
    <property type="protein sequence ID" value="KAB5591386.1"/>
    <property type="molecule type" value="Genomic_DNA"/>
</dbReference>
<evidence type="ECO:0000259" key="3">
    <source>
        <dbReference type="PROSITE" id="PS50229"/>
    </source>
</evidence>
<dbReference type="OrthoDB" id="8963340at2759"/>
<dbReference type="CDD" id="cd01205">
    <property type="entry name" value="EVH1_WASP-like"/>
    <property type="match status" value="1"/>
</dbReference>
<organism evidence="4 5">
    <name type="scientific">Ceratobasidium theobromae</name>
    <dbReference type="NCBI Taxonomy" id="1582974"/>
    <lineage>
        <taxon>Eukaryota</taxon>
        <taxon>Fungi</taxon>
        <taxon>Dikarya</taxon>
        <taxon>Basidiomycota</taxon>
        <taxon>Agaricomycotina</taxon>
        <taxon>Agaricomycetes</taxon>
        <taxon>Cantharellales</taxon>
        <taxon>Ceratobasidiaceae</taxon>
        <taxon>Ceratobasidium</taxon>
    </lineage>
</organism>
<feature type="region of interest" description="Disordered" evidence="1">
    <location>
        <begin position="258"/>
        <end position="506"/>
    </location>
</feature>
<dbReference type="Pfam" id="PF00786">
    <property type="entry name" value="PBD"/>
    <property type="match status" value="1"/>
</dbReference>
<keyword evidence="5" id="KW-1185">Reference proteome</keyword>
<dbReference type="Gene3D" id="3.90.810.10">
    <property type="entry name" value="CRIB domain"/>
    <property type="match status" value="1"/>
</dbReference>
<dbReference type="InterPro" id="IPR036936">
    <property type="entry name" value="CRIB_dom_sf"/>
</dbReference>
<dbReference type="CDD" id="cd00132">
    <property type="entry name" value="CRIB"/>
    <property type="match status" value="1"/>
</dbReference>
<dbReference type="Pfam" id="PF00568">
    <property type="entry name" value="WH1"/>
    <property type="match status" value="1"/>
</dbReference>
<feature type="compositionally biased region" description="Pro residues" evidence="1">
    <location>
        <begin position="306"/>
        <end position="488"/>
    </location>
</feature>
<dbReference type="Proteomes" id="UP000383932">
    <property type="component" value="Unassembled WGS sequence"/>
</dbReference>
<evidence type="ECO:0000313" key="4">
    <source>
        <dbReference type="EMBL" id="KAB5591386.1"/>
    </source>
</evidence>
<protein>
    <submittedName>
        <fullName evidence="4">Wiskott-Aldrich syndrome protein</fullName>
    </submittedName>
</protein>
<dbReference type="PRINTS" id="PR01217">
    <property type="entry name" value="PRICHEXTENSN"/>
</dbReference>
<dbReference type="SUPFAM" id="SSF50729">
    <property type="entry name" value="PH domain-like"/>
    <property type="match status" value="1"/>
</dbReference>
<dbReference type="SMART" id="SM00285">
    <property type="entry name" value="PBD"/>
    <property type="match status" value="1"/>
</dbReference>
<dbReference type="SMART" id="SM00461">
    <property type="entry name" value="WH1"/>
    <property type="match status" value="1"/>
</dbReference>
<feature type="region of interest" description="Disordered" evidence="1">
    <location>
        <begin position="146"/>
        <end position="182"/>
    </location>
</feature>
<evidence type="ECO:0000259" key="2">
    <source>
        <dbReference type="PROSITE" id="PS50108"/>
    </source>
</evidence>